<feature type="domain" description="Pop1 N-terminal" evidence="5">
    <location>
        <begin position="42"/>
        <end position="119"/>
    </location>
</feature>
<evidence type="ECO:0000313" key="8">
    <source>
        <dbReference type="Proteomes" id="UP000549394"/>
    </source>
</evidence>
<keyword evidence="2" id="KW-0819">tRNA processing</keyword>
<dbReference type="GO" id="GO:0001682">
    <property type="term" value="P:tRNA 5'-leader removal"/>
    <property type="evidence" value="ECO:0007669"/>
    <property type="project" value="InterPro"/>
</dbReference>
<dbReference type="GO" id="GO:0005655">
    <property type="term" value="C:nucleolar ribonuclease P complex"/>
    <property type="evidence" value="ECO:0007669"/>
    <property type="project" value="InterPro"/>
</dbReference>
<evidence type="ECO:0000256" key="4">
    <source>
        <dbReference type="SAM" id="MobiDB-lite"/>
    </source>
</evidence>
<protein>
    <submittedName>
        <fullName evidence="7">DgyrCDS1521</fullName>
    </submittedName>
</protein>
<dbReference type="Pfam" id="PF06978">
    <property type="entry name" value="POP1_N"/>
    <property type="match status" value="2"/>
</dbReference>
<dbReference type="InterPro" id="IPR012590">
    <property type="entry name" value="POPLD_dom"/>
</dbReference>
<dbReference type="PANTHER" id="PTHR22731:SF3">
    <property type="entry name" value="RIBONUCLEASES P_MRP PROTEIN SUBUNIT POP1"/>
    <property type="match status" value="1"/>
</dbReference>
<dbReference type="InterPro" id="IPR039182">
    <property type="entry name" value="Pop1"/>
</dbReference>
<keyword evidence="8" id="KW-1185">Reference proteome</keyword>
<feature type="region of interest" description="Disordered" evidence="4">
    <location>
        <begin position="94"/>
        <end position="117"/>
    </location>
</feature>
<gene>
    <name evidence="7" type="ORF">DGYR_LOCUS1468</name>
</gene>
<feature type="region of interest" description="Disordered" evidence="4">
    <location>
        <begin position="1"/>
        <end position="30"/>
    </location>
</feature>
<dbReference type="AlphaFoldDB" id="A0A7I8VCN3"/>
<feature type="domain" description="POPLD" evidence="6">
    <location>
        <begin position="511"/>
        <end position="542"/>
    </location>
</feature>
<keyword evidence="3" id="KW-0539">Nucleus</keyword>
<dbReference type="OrthoDB" id="442863at2759"/>
<organism evidence="7 8">
    <name type="scientific">Dimorphilus gyrociliatus</name>
    <dbReference type="NCBI Taxonomy" id="2664684"/>
    <lineage>
        <taxon>Eukaryota</taxon>
        <taxon>Metazoa</taxon>
        <taxon>Spiralia</taxon>
        <taxon>Lophotrochozoa</taxon>
        <taxon>Annelida</taxon>
        <taxon>Polychaeta</taxon>
        <taxon>Polychaeta incertae sedis</taxon>
        <taxon>Dinophilidae</taxon>
        <taxon>Dimorphilus</taxon>
    </lineage>
</organism>
<feature type="compositionally biased region" description="Basic residues" evidence="4">
    <location>
        <begin position="105"/>
        <end position="117"/>
    </location>
</feature>
<dbReference type="PANTHER" id="PTHR22731">
    <property type="entry name" value="RIBONUCLEASES P/MRP PROTEIN SUBUNIT POP1"/>
    <property type="match status" value="1"/>
</dbReference>
<feature type="domain" description="Pop1 N-terminal" evidence="5">
    <location>
        <begin position="122"/>
        <end position="189"/>
    </location>
</feature>
<evidence type="ECO:0000259" key="6">
    <source>
        <dbReference type="Pfam" id="PF08170"/>
    </source>
</evidence>
<evidence type="ECO:0000313" key="7">
    <source>
        <dbReference type="EMBL" id="CAD5112292.1"/>
    </source>
</evidence>
<evidence type="ECO:0000256" key="2">
    <source>
        <dbReference type="ARBA" id="ARBA00022694"/>
    </source>
</evidence>
<dbReference type="InterPro" id="IPR009723">
    <property type="entry name" value="Pop1_N"/>
</dbReference>
<dbReference type="Proteomes" id="UP000549394">
    <property type="component" value="Unassembled WGS sequence"/>
</dbReference>
<evidence type="ECO:0000256" key="3">
    <source>
        <dbReference type="ARBA" id="ARBA00023242"/>
    </source>
</evidence>
<sequence>MSDRKRKTIEVEGNKLKKRQKKSNETDGKLNETATEIKVMKYVESRAMELSNMMLACNRIKQNKKVTQMLPNHMRRRAASHNAKRLPLRLRAAAEKSMEQSQPTKTKRPSRRHRRRPKNLLAAYLKRQQSKFWLETHIWHAKRFKMMEMWGYKIPLKPSDKGKRAAYRATKRNCTIQDISYYECIQVSGRQEDITSCLLPLFSEKTGLTLKAKSLMKGNREGMASIFKKNSYPFKSLGLIRFLWDPCENLSLNSERKLWIFVHPSSVVETMKEVLDCCCIPYLDDYEAYNEKLKKKSSSLSSTFLHHKFFCSRKFHNAKISIDCFDNKLNRFRLTGPLSTKILKKVFRSIDIKFESGENEYWWSKYYESNINKDIFNKQKSYFNSSLESMADGGVLGLVIGDPRLKSAKADDNLEEGESEALLSECAPENVHISPLWIDDVRKQLRKKISDGDLNKLKEKITVPDAQVELGTNESRIPVILIYRSGKRVRRDQNHNSFFNGASSLLGYTSGWDLIIPSAWGMPFWMSFIYNGCRAVGLEEFERRFSIVIFYTLISNQIL</sequence>
<evidence type="ECO:0000259" key="5">
    <source>
        <dbReference type="Pfam" id="PF06978"/>
    </source>
</evidence>
<dbReference type="EMBL" id="CAJFCJ010000002">
    <property type="protein sequence ID" value="CAD5112292.1"/>
    <property type="molecule type" value="Genomic_DNA"/>
</dbReference>
<proteinExistence type="predicted"/>
<name>A0A7I8VCN3_9ANNE</name>
<feature type="compositionally biased region" description="Basic and acidic residues" evidence="4">
    <location>
        <begin position="1"/>
        <end position="15"/>
    </location>
</feature>
<comment type="caution">
    <text evidence="7">The sequence shown here is derived from an EMBL/GenBank/DDBJ whole genome shotgun (WGS) entry which is preliminary data.</text>
</comment>
<comment type="subcellular location">
    <subcellularLocation>
        <location evidence="1">Nucleus</location>
    </subcellularLocation>
</comment>
<reference evidence="7 8" key="1">
    <citation type="submission" date="2020-08" db="EMBL/GenBank/DDBJ databases">
        <authorList>
            <person name="Hejnol A."/>
        </authorList>
    </citation>
    <scope>NUCLEOTIDE SEQUENCE [LARGE SCALE GENOMIC DNA]</scope>
</reference>
<dbReference type="Pfam" id="PF08170">
    <property type="entry name" value="POPLD"/>
    <property type="match status" value="1"/>
</dbReference>
<accession>A0A7I8VCN3</accession>
<dbReference type="GO" id="GO:0000172">
    <property type="term" value="C:ribonuclease MRP complex"/>
    <property type="evidence" value="ECO:0007669"/>
    <property type="project" value="InterPro"/>
</dbReference>
<evidence type="ECO:0000256" key="1">
    <source>
        <dbReference type="ARBA" id="ARBA00004123"/>
    </source>
</evidence>